<protein>
    <submittedName>
        <fullName evidence="2">Uncharacterized protein</fullName>
    </submittedName>
</protein>
<dbReference type="AlphaFoldDB" id="A0A8H7C2U6"/>
<feature type="compositionally biased region" description="Acidic residues" evidence="1">
    <location>
        <begin position="502"/>
        <end position="554"/>
    </location>
</feature>
<proteinExistence type="predicted"/>
<feature type="compositionally biased region" description="Basic and acidic residues" evidence="1">
    <location>
        <begin position="471"/>
        <end position="490"/>
    </location>
</feature>
<feature type="region of interest" description="Disordered" evidence="1">
    <location>
        <begin position="461"/>
        <end position="554"/>
    </location>
</feature>
<dbReference type="EMBL" id="JABXXO010000014">
    <property type="protein sequence ID" value="KAF7760956.1"/>
    <property type="molecule type" value="Genomic_DNA"/>
</dbReference>
<feature type="region of interest" description="Disordered" evidence="1">
    <location>
        <begin position="1"/>
        <end position="30"/>
    </location>
</feature>
<accession>A0A8H7C2U6</accession>
<evidence type="ECO:0000313" key="2">
    <source>
        <dbReference type="EMBL" id="KAF7760956.1"/>
    </source>
</evidence>
<name>A0A8H7C2U6_AGABI</name>
<gene>
    <name evidence="2" type="ORF">Agabi119p4_10365</name>
</gene>
<evidence type="ECO:0000256" key="1">
    <source>
        <dbReference type="SAM" id="MobiDB-lite"/>
    </source>
</evidence>
<sequence>MTSTDETLNDALSRRPNDWPSVTRVGSHPLVPAPDSSTIFVLKYQDGQTQAKAQQQAFKTQAPQSVEEAVEKGIVVLHPRDRCYVFLCDPEGRGADHDVLLGMTMSYDELSKDNQADLRQLRERVIGEPKDGLIAYEQQTERVAKNGRGEHCHTVGLAYQKPRTMTAPHVTMKQSLGESMALPREVLSCAIAGLREKAGYLLDLMDDMAMIYNTPRIGCHQNTCYPAMQINVARAVDGTQVPEDGHISALGEAGNPHYDPQDSAVGLTCMLNLSRPHANVDDEVFTVLGLGLAFVIPPLSGIYFSGLYLHTGRQPVYRPGIRAEEGDYYRVTLICYPARDVLHNHGCLALGPGPDGGVLTHKSEQRTSWIPPPKTEHANFLRDGLAMMDRRSYIEFVMMCFYQQLEFQLHDVDRSFDLRLDAERFVEAFSYVDGTNQRVSPRPFEGLDRRARVHEKSKAIANARKKWVGPLHRDQGQKRKAEEGLEAEGRRSKRKRGPNKGEEDDEDEDEDEDEEEDGDGDEDDDDDEEEDGDGDEDDDEDGDGDGDEDGDEDERIIVSDGSDAQPMEIDHTVFKVLGTFPAVTETDVQLAIRGVTSRETSIDLDAPVAAAGGELNLAGTARLVASRHLALARYWALHNAKPIMGAIYLMLNVLVWETLEREAKLSYQPHHPLHVFRTHVEQYNLEKMKKRSRPVIEWSGVCPSVPCPSGTTSVRYTPAVFKTKDKVGNGVFREGEGKIEDQMVSLLALFCDLPLKDRWQAIFTRVVIDRLGVAMLFVDSVSAFLNCTVEHTLGVLAHPSKEFVQARSLFHASRLKVDLTTSLGVLYAKVCAGWADYQWLFSTVVAGTQNQGICREPVGALMQGVEESNPFVTRLDLLPAPTRRVLDRHPALRKLALILYLSLPLLDDPDATSSDRLHRMFLNVVKAKLDKRLPFRDAAPSRRRILEGDGPFSDRYLTTASGFFSALIFRGITISTQFLFEQPTLFRNLAAWKASYRPHMPTGEHRNDDVRLALDAWKPVNPYVCCVAAYGNSAPARHPLNARKYWKDAEKWAEDTKLLERGSYSCLEFYNLVKRSKLRAFGTLTSYLLTADYVSAGLVRPMTDEEAGTLIKSVGAGARKGLTTLGYSVKTTADITKAFREVRSTLEMIFTEEEKAKMGYGGVMLEHALCKLARLGKLKVMKKVFKEYLE</sequence>
<organism evidence="2 3">
    <name type="scientific">Agaricus bisporus var. burnettii</name>
    <dbReference type="NCBI Taxonomy" id="192524"/>
    <lineage>
        <taxon>Eukaryota</taxon>
        <taxon>Fungi</taxon>
        <taxon>Dikarya</taxon>
        <taxon>Basidiomycota</taxon>
        <taxon>Agaricomycotina</taxon>
        <taxon>Agaricomycetes</taxon>
        <taxon>Agaricomycetidae</taxon>
        <taxon>Agaricales</taxon>
        <taxon>Agaricineae</taxon>
        <taxon>Agaricaceae</taxon>
        <taxon>Agaricus</taxon>
    </lineage>
</organism>
<dbReference type="Proteomes" id="UP000629468">
    <property type="component" value="Unassembled WGS sequence"/>
</dbReference>
<evidence type="ECO:0000313" key="3">
    <source>
        <dbReference type="Proteomes" id="UP000629468"/>
    </source>
</evidence>
<dbReference type="PANTHER" id="PTHR48209:SF2">
    <property type="entry name" value="FI24008P1"/>
    <property type="match status" value="1"/>
</dbReference>
<reference evidence="2 3" key="1">
    <citation type="journal article" name="Sci. Rep.">
        <title>Telomere-to-telomere assembled and centromere annotated genomes of the two main subspecies of the button mushroom Agaricus bisporus reveal especially polymorphic chromosome ends.</title>
        <authorList>
            <person name="Sonnenberg A.S.M."/>
            <person name="Sedaghat-Telgerd N."/>
            <person name="Lavrijssen B."/>
            <person name="Ohm R.A."/>
            <person name="Hendrickx P.M."/>
            <person name="Scholtmeijer K."/>
            <person name="Baars J.J.P."/>
            <person name="van Peer A."/>
        </authorList>
    </citation>
    <scope>NUCLEOTIDE SEQUENCE [LARGE SCALE GENOMIC DNA]</scope>
    <source>
        <strain evidence="2 3">H119_p4</strain>
    </source>
</reference>
<dbReference type="PANTHER" id="PTHR48209">
    <property type="entry name" value="AGL056WP"/>
    <property type="match status" value="1"/>
</dbReference>
<comment type="caution">
    <text evidence="2">The sequence shown here is derived from an EMBL/GenBank/DDBJ whole genome shotgun (WGS) entry which is preliminary data.</text>
</comment>